<protein>
    <submittedName>
        <fullName evidence="2">Encodes a protein involved in salt tolerance</fullName>
    </submittedName>
</protein>
<keyword evidence="3" id="KW-1185">Reference proteome</keyword>
<feature type="compositionally biased region" description="Basic and acidic residues" evidence="1">
    <location>
        <begin position="58"/>
        <end position="67"/>
    </location>
</feature>
<dbReference type="AlphaFoldDB" id="A0ABD1WGK2"/>
<evidence type="ECO:0000256" key="1">
    <source>
        <dbReference type="SAM" id="MobiDB-lite"/>
    </source>
</evidence>
<dbReference type="EMBL" id="JBFOLJ010000003">
    <property type="protein sequence ID" value="KAL2548817.1"/>
    <property type="molecule type" value="Genomic_DNA"/>
</dbReference>
<accession>A0ABD1WGK2</accession>
<organism evidence="2 3">
    <name type="scientific">Forsythia ovata</name>
    <dbReference type="NCBI Taxonomy" id="205694"/>
    <lineage>
        <taxon>Eukaryota</taxon>
        <taxon>Viridiplantae</taxon>
        <taxon>Streptophyta</taxon>
        <taxon>Embryophyta</taxon>
        <taxon>Tracheophyta</taxon>
        <taxon>Spermatophyta</taxon>
        <taxon>Magnoliopsida</taxon>
        <taxon>eudicotyledons</taxon>
        <taxon>Gunneridae</taxon>
        <taxon>Pentapetalae</taxon>
        <taxon>asterids</taxon>
        <taxon>lamiids</taxon>
        <taxon>Lamiales</taxon>
        <taxon>Oleaceae</taxon>
        <taxon>Forsythieae</taxon>
        <taxon>Forsythia</taxon>
    </lineage>
</organism>
<name>A0ABD1WGK2_9LAMI</name>
<dbReference type="Proteomes" id="UP001604277">
    <property type="component" value="Unassembled WGS sequence"/>
</dbReference>
<dbReference type="PANTHER" id="PTHR33738:SF21">
    <property type="entry name" value="TPRXL"/>
    <property type="match status" value="1"/>
</dbReference>
<evidence type="ECO:0000313" key="2">
    <source>
        <dbReference type="EMBL" id="KAL2548817.1"/>
    </source>
</evidence>
<dbReference type="PANTHER" id="PTHR33738">
    <property type="entry name" value="EMB|CAB82975.1"/>
    <property type="match status" value="1"/>
</dbReference>
<feature type="region of interest" description="Disordered" evidence="1">
    <location>
        <begin position="122"/>
        <end position="153"/>
    </location>
</feature>
<feature type="compositionally biased region" description="Polar residues" evidence="1">
    <location>
        <begin position="24"/>
        <end position="33"/>
    </location>
</feature>
<reference evidence="3" key="1">
    <citation type="submission" date="2024-07" db="EMBL/GenBank/DDBJ databases">
        <title>Two chromosome-level genome assemblies of Korean endemic species Abeliophyllum distichum and Forsythia ovata (Oleaceae).</title>
        <authorList>
            <person name="Jang H."/>
        </authorList>
    </citation>
    <scope>NUCLEOTIDE SEQUENCE [LARGE SCALE GENOMIC DNA]</scope>
</reference>
<proteinExistence type="predicted"/>
<feature type="region of interest" description="Disordered" evidence="1">
    <location>
        <begin position="1"/>
        <end position="92"/>
    </location>
</feature>
<evidence type="ECO:0000313" key="3">
    <source>
        <dbReference type="Proteomes" id="UP001604277"/>
    </source>
</evidence>
<sequence length="153" mass="16814">MEKAKQMSGSSSSITMDDLFGPSKSPSSSTTLFGSIFGPPPPVHEKNSTHSDAISSSRKKDFEHEQGISDYMAQKSRGEFKKDKNSVDENGTNIEPCYFNSSIYYGGQEVYSPASQNNISKNIFKKDGGDVDSNENGSHSASRGNWWQGSLYY</sequence>
<gene>
    <name evidence="2" type="ORF">Fot_10347</name>
</gene>
<feature type="compositionally biased region" description="Polar residues" evidence="1">
    <location>
        <begin position="134"/>
        <end position="153"/>
    </location>
</feature>
<comment type="caution">
    <text evidence="2">The sequence shown here is derived from an EMBL/GenBank/DDBJ whole genome shotgun (WGS) entry which is preliminary data.</text>
</comment>
<feature type="compositionally biased region" description="Basic and acidic residues" evidence="1">
    <location>
        <begin position="76"/>
        <end position="87"/>
    </location>
</feature>